<dbReference type="GO" id="GO:0003676">
    <property type="term" value="F:nucleic acid binding"/>
    <property type="evidence" value="ECO:0007669"/>
    <property type="project" value="InterPro"/>
</dbReference>
<keyword evidence="2" id="KW-0808">Transferase</keyword>
<feature type="domain" description="RNase H type-1" evidence="1">
    <location>
        <begin position="11"/>
        <end position="52"/>
    </location>
</feature>
<dbReference type="Proteomes" id="UP000634136">
    <property type="component" value="Unassembled WGS sequence"/>
</dbReference>
<protein>
    <submittedName>
        <fullName evidence="2">Reverse transcriptase</fullName>
    </submittedName>
</protein>
<reference evidence="2" key="1">
    <citation type="submission" date="2020-09" db="EMBL/GenBank/DDBJ databases">
        <title>Genome-Enabled Discovery of Anthraquinone Biosynthesis in Senna tora.</title>
        <authorList>
            <person name="Kang S.-H."/>
            <person name="Pandey R.P."/>
            <person name="Lee C.-M."/>
            <person name="Sim J.-S."/>
            <person name="Jeong J.-T."/>
            <person name="Choi B.-S."/>
            <person name="Jung M."/>
            <person name="Ginzburg D."/>
            <person name="Zhao K."/>
            <person name="Won S.Y."/>
            <person name="Oh T.-J."/>
            <person name="Yu Y."/>
            <person name="Kim N.-H."/>
            <person name="Lee O.R."/>
            <person name="Lee T.-H."/>
            <person name="Bashyal P."/>
            <person name="Kim T.-S."/>
            <person name="Lee W.-H."/>
            <person name="Kawkins C."/>
            <person name="Kim C.-K."/>
            <person name="Kim J.S."/>
            <person name="Ahn B.O."/>
            <person name="Rhee S.Y."/>
            <person name="Sohng J.K."/>
        </authorList>
    </citation>
    <scope>NUCLEOTIDE SEQUENCE</scope>
    <source>
        <tissue evidence="2">Leaf</tissue>
    </source>
</reference>
<organism evidence="2 3">
    <name type="scientific">Senna tora</name>
    <dbReference type="NCBI Taxonomy" id="362788"/>
    <lineage>
        <taxon>Eukaryota</taxon>
        <taxon>Viridiplantae</taxon>
        <taxon>Streptophyta</taxon>
        <taxon>Embryophyta</taxon>
        <taxon>Tracheophyta</taxon>
        <taxon>Spermatophyta</taxon>
        <taxon>Magnoliopsida</taxon>
        <taxon>eudicotyledons</taxon>
        <taxon>Gunneridae</taxon>
        <taxon>Pentapetalae</taxon>
        <taxon>rosids</taxon>
        <taxon>fabids</taxon>
        <taxon>Fabales</taxon>
        <taxon>Fabaceae</taxon>
        <taxon>Caesalpinioideae</taxon>
        <taxon>Cassia clade</taxon>
        <taxon>Senna</taxon>
    </lineage>
</organism>
<sequence length="59" mass="6594">MAKFLKVDIANSHPLFPIIRACRSLMEGQLSISLNHAFRESNQCADLLAKKALLDQIIV</sequence>
<dbReference type="EMBL" id="JAAIUW010000013">
    <property type="protein sequence ID" value="KAF7803096.1"/>
    <property type="molecule type" value="Genomic_DNA"/>
</dbReference>
<keyword evidence="3" id="KW-1185">Reference proteome</keyword>
<name>A0A834SGX5_9FABA</name>
<evidence type="ECO:0000313" key="3">
    <source>
        <dbReference type="Proteomes" id="UP000634136"/>
    </source>
</evidence>
<dbReference type="GO" id="GO:0003964">
    <property type="term" value="F:RNA-directed DNA polymerase activity"/>
    <property type="evidence" value="ECO:0007669"/>
    <property type="project" value="UniProtKB-KW"/>
</dbReference>
<dbReference type="GO" id="GO:0004523">
    <property type="term" value="F:RNA-DNA hybrid ribonuclease activity"/>
    <property type="evidence" value="ECO:0007669"/>
    <property type="project" value="InterPro"/>
</dbReference>
<dbReference type="Pfam" id="PF13456">
    <property type="entry name" value="RVT_3"/>
    <property type="match status" value="1"/>
</dbReference>
<accession>A0A834SGX5</accession>
<evidence type="ECO:0000313" key="2">
    <source>
        <dbReference type="EMBL" id="KAF7803096.1"/>
    </source>
</evidence>
<gene>
    <name evidence="2" type="ORF">G2W53_042207</name>
</gene>
<evidence type="ECO:0000259" key="1">
    <source>
        <dbReference type="Pfam" id="PF13456"/>
    </source>
</evidence>
<proteinExistence type="predicted"/>
<dbReference type="AlphaFoldDB" id="A0A834SGX5"/>
<dbReference type="InterPro" id="IPR002156">
    <property type="entry name" value="RNaseH_domain"/>
</dbReference>
<comment type="caution">
    <text evidence="2">The sequence shown here is derived from an EMBL/GenBank/DDBJ whole genome shotgun (WGS) entry which is preliminary data.</text>
</comment>
<keyword evidence="2" id="KW-0695">RNA-directed DNA polymerase</keyword>
<keyword evidence="2" id="KW-0548">Nucleotidyltransferase</keyword>